<keyword evidence="2" id="KW-1185">Reference proteome</keyword>
<dbReference type="EMBL" id="SOAZ01000007">
    <property type="protein sequence ID" value="TDT61277.1"/>
    <property type="molecule type" value="Genomic_DNA"/>
</dbReference>
<protein>
    <submittedName>
        <fullName evidence="1">CxxC motif-containing protein</fullName>
    </submittedName>
</protein>
<dbReference type="PANTHER" id="PTHR39450:SF1">
    <property type="entry name" value="DUF1667 DOMAIN-CONTAINING PROTEIN"/>
    <property type="match status" value="1"/>
</dbReference>
<dbReference type="AlphaFoldDB" id="A0A4V3EUU3"/>
<evidence type="ECO:0000313" key="2">
    <source>
        <dbReference type="Proteomes" id="UP000295325"/>
    </source>
</evidence>
<accession>A0A4V3EUU3</accession>
<name>A0A4V3EUU3_9CLOT</name>
<dbReference type="PANTHER" id="PTHR39450">
    <property type="entry name" value="MOLYBDOPTERIN OXIDOREDUCTASE, 4FE-4S CLUSTER-BINDING SUBUNIT"/>
    <property type="match status" value="1"/>
</dbReference>
<sequence length="124" mass="13655">MDNNVVVCTICPNECEIDVIFKENIISEITGNKCARGKNFAEDEIKHPKRILTTTVLIENGVKIPLPVRSEKPIPKELLGECMKVLKKVVVRAPIKLGDVVVSNILNTGIDIVATKSVNRSGYN</sequence>
<proteinExistence type="predicted"/>
<dbReference type="Pfam" id="PF07892">
    <property type="entry name" value="DUF1667"/>
    <property type="match status" value="1"/>
</dbReference>
<dbReference type="SUPFAM" id="SSF160148">
    <property type="entry name" value="CPE0013-like"/>
    <property type="match status" value="1"/>
</dbReference>
<dbReference type="Gene3D" id="3.10.530.10">
    <property type="entry name" value="CPE0013-like"/>
    <property type="match status" value="1"/>
</dbReference>
<comment type="caution">
    <text evidence="1">The sequence shown here is derived from an EMBL/GenBank/DDBJ whole genome shotgun (WGS) entry which is preliminary data.</text>
</comment>
<reference evidence="1 2" key="1">
    <citation type="submission" date="2019-03" db="EMBL/GenBank/DDBJ databases">
        <title>Genomic Encyclopedia of Type Strains, Phase IV (KMG-IV): sequencing the most valuable type-strain genomes for metagenomic binning, comparative biology and taxonomic classification.</title>
        <authorList>
            <person name="Goeker M."/>
        </authorList>
    </citation>
    <scope>NUCLEOTIDE SEQUENCE [LARGE SCALE GENOMIC DNA]</scope>
    <source>
        <strain evidence="1 2">DSM 24455</strain>
    </source>
</reference>
<dbReference type="OrthoDB" id="9811531at2"/>
<evidence type="ECO:0000313" key="1">
    <source>
        <dbReference type="EMBL" id="TDT61277.1"/>
    </source>
</evidence>
<dbReference type="Proteomes" id="UP000295325">
    <property type="component" value="Unassembled WGS sequence"/>
</dbReference>
<organism evidence="1 2">
    <name type="scientific">Fonticella tunisiensis</name>
    <dbReference type="NCBI Taxonomy" id="1096341"/>
    <lineage>
        <taxon>Bacteria</taxon>
        <taxon>Bacillati</taxon>
        <taxon>Bacillota</taxon>
        <taxon>Clostridia</taxon>
        <taxon>Eubacteriales</taxon>
        <taxon>Clostridiaceae</taxon>
        <taxon>Fonticella</taxon>
    </lineage>
</organism>
<gene>
    <name evidence="1" type="ORF">EDD71_1071</name>
</gene>
<dbReference type="InterPro" id="IPR012460">
    <property type="entry name" value="DUF1667"/>
</dbReference>
<dbReference type="RefSeq" id="WP_133627763.1">
    <property type="nucleotide sequence ID" value="NZ_SOAZ01000007.1"/>
</dbReference>
<dbReference type="InterPro" id="IPR036593">
    <property type="entry name" value="CPE0013-like_sf"/>
</dbReference>